<evidence type="ECO:0000256" key="4">
    <source>
        <dbReference type="PROSITE-ProRule" id="PRU00134"/>
    </source>
</evidence>
<keyword evidence="7" id="KW-1185">Reference proteome</keyword>
<dbReference type="Gene3D" id="6.10.140.2220">
    <property type="match status" value="1"/>
</dbReference>
<gene>
    <name evidence="6" type="ORF">RclHR1_10420008</name>
</gene>
<evidence type="ECO:0000313" key="7">
    <source>
        <dbReference type="Proteomes" id="UP000247702"/>
    </source>
</evidence>
<protein>
    <recommendedName>
        <fullName evidence="5">MYND-type domain-containing protein</fullName>
    </recommendedName>
</protein>
<dbReference type="GO" id="GO:0008270">
    <property type="term" value="F:zinc ion binding"/>
    <property type="evidence" value="ECO:0007669"/>
    <property type="project" value="UniProtKB-KW"/>
</dbReference>
<dbReference type="PROSITE" id="PS01360">
    <property type="entry name" value="ZF_MYND_1"/>
    <property type="match status" value="1"/>
</dbReference>
<evidence type="ECO:0000256" key="2">
    <source>
        <dbReference type="ARBA" id="ARBA00022771"/>
    </source>
</evidence>
<evidence type="ECO:0000256" key="3">
    <source>
        <dbReference type="ARBA" id="ARBA00022833"/>
    </source>
</evidence>
<dbReference type="PROSITE" id="PS50865">
    <property type="entry name" value="ZF_MYND_2"/>
    <property type="match status" value="1"/>
</dbReference>
<reference evidence="6 7" key="1">
    <citation type="submission" date="2017-11" db="EMBL/GenBank/DDBJ databases">
        <title>The genome of Rhizophagus clarus HR1 reveals common genetic basis of auxotrophy among arbuscular mycorrhizal fungi.</title>
        <authorList>
            <person name="Kobayashi Y."/>
        </authorList>
    </citation>
    <scope>NUCLEOTIDE SEQUENCE [LARGE SCALE GENOMIC DNA]</scope>
    <source>
        <strain evidence="6 7">HR1</strain>
    </source>
</reference>
<dbReference type="InterPro" id="IPR002893">
    <property type="entry name" value="Znf_MYND"/>
</dbReference>
<dbReference type="SUPFAM" id="SSF144232">
    <property type="entry name" value="HIT/MYND zinc finger-like"/>
    <property type="match status" value="1"/>
</dbReference>
<comment type="caution">
    <text evidence="6">The sequence shown here is derived from an EMBL/GenBank/DDBJ whole genome shotgun (WGS) entry which is preliminary data.</text>
</comment>
<dbReference type="Proteomes" id="UP000247702">
    <property type="component" value="Unassembled WGS sequence"/>
</dbReference>
<evidence type="ECO:0000259" key="5">
    <source>
        <dbReference type="PROSITE" id="PS50865"/>
    </source>
</evidence>
<dbReference type="STRING" id="94130.A0A2Z6QTY8"/>
<organism evidence="6 7">
    <name type="scientific">Rhizophagus clarus</name>
    <dbReference type="NCBI Taxonomy" id="94130"/>
    <lineage>
        <taxon>Eukaryota</taxon>
        <taxon>Fungi</taxon>
        <taxon>Fungi incertae sedis</taxon>
        <taxon>Mucoromycota</taxon>
        <taxon>Glomeromycotina</taxon>
        <taxon>Glomeromycetes</taxon>
        <taxon>Glomerales</taxon>
        <taxon>Glomeraceae</taxon>
        <taxon>Rhizophagus</taxon>
    </lineage>
</organism>
<evidence type="ECO:0000313" key="6">
    <source>
        <dbReference type="EMBL" id="GBB83756.1"/>
    </source>
</evidence>
<feature type="domain" description="MYND-type" evidence="5">
    <location>
        <begin position="3"/>
        <end position="39"/>
    </location>
</feature>
<proteinExistence type="predicted"/>
<dbReference type="AlphaFoldDB" id="A0A2Z6QTY8"/>
<keyword evidence="3" id="KW-0862">Zinc</keyword>
<accession>A0A2Z6QTY8</accession>
<sequence>MKCSVCENPTTKCCSRCHTKYYCSKSCQKKDYPNHVRDCPSKSADILAKNVFDNLIPTNNAVRYEYGFCNCKDVDEESKLLGLYIGLIKYIEISTSELHSWWKSGNLIFYIKKAYENRNSGYYQWFLKNEHVLQGLRKYEGEKTDKYLTDKYRAMVKPYLSEHDQTVPIESLPESKRDVYTFYFMILKGYVPSIEQQAWIDFGFCSCKYVNSFFDVTEEPRLGDLYRELIIQKGCKIDEFHDAYLSGSILDLLKRKCNSNDCNWLSESKIETRGYHQPTKSVYYLKQYVLGESVSLQPSVNVDYGFMNCRTEDEKRHLKNIYEKLIKNSQFDPRDLHEACIAGKIFSYVGSILPDEALKGKFFKNPYPLKDFD</sequence>
<evidence type="ECO:0000256" key="1">
    <source>
        <dbReference type="ARBA" id="ARBA00022723"/>
    </source>
</evidence>
<name>A0A2Z6QTY8_9GLOM</name>
<keyword evidence="1" id="KW-0479">Metal-binding</keyword>
<dbReference type="Pfam" id="PF01753">
    <property type="entry name" value="zf-MYND"/>
    <property type="match status" value="1"/>
</dbReference>
<keyword evidence="2 4" id="KW-0863">Zinc-finger</keyword>
<dbReference type="EMBL" id="BEXD01000050">
    <property type="protein sequence ID" value="GBB83756.1"/>
    <property type="molecule type" value="Genomic_DNA"/>
</dbReference>